<dbReference type="AlphaFoldDB" id="A0A2N0NYQ1"/>
<sequence>MPSQKRLKQLRRQRIIRRHFRPNISINNEAYREPSTAKYKCFINYSIFQRIFFG</sequence>
<reference evidence="2 3" key="3">
    <citation type="submission" date="2017-10" db="EMBL/GenBank/DDBJ databases">
        <title>Extensive intraspecific genome diversity in a model arbuscular mycorrhizal fungus.</title>
        <authorList>
            <person name="Chen E.C.H."/>
            <person name="Morin E."/>
            <person name="Baudet D."/>
            <person name="Noel J."/>
            <person name="Ndikumana S."/>
            <person name="Charron P."/>
            <person name="St-Onge C."/>
            <person name="Giorgi J."/>
            <person name="Grigoriev I.V."/>
            <person name="Roux C."/>
            <person name="Martin F.M."/>
            <person name="Corradi N."/>
        </authorList>
    </citation>
    <scope>NUCLEOTIDE SEQUENCE [LARGE SCALE GENOMIC DNA]</scope>
    <source>
        <strain evidence="2 3">A1</strain>
    </source>
</reference>
<gene>
    <name evidence="2" type="ORF">RhiirA1_415534</name>
    <name evidence="1" type="ORF">RhiirA5_366256</name>
</gene>
<dbReference type="VEuPathDB" id="FungiDB:RhiirA1_415534"/>
<name>A0A2N0NYQ1_9GLOM</name>
<comment type="caution">
    <text evidence="1">The sequence shown here is derived from an EMBL/GenBank/DDBJ whole genome shotgun (WGS) entry which is preliminary data.</text>
</comment>
<evidence type="ECO:0000313" key="3">
    <source>
        <dbReference type="Proteomes" id="UP000232688"/>
    </source>
</evidence>
<feature type="non-terminal residue" evidence="1">
    <location>
        <position position="54"/>
    </location>
</feature>
<evidence type="ECO:0000313" key="1">
    <source>
        <dbReference type="EMBL" id="PKB99688.1"/>
    </source>
</evidence>
<feature type="non-terminal residue" evidence="1">
    <location>
        <position position="1"/>
    </location>
</feature>
<evidence type="ECO:0000313" key="4">
    <source>
        <dbReference type="Proteomes" id="UP000232722"/>
    </source>
</evidence>
<reference evidence="2 3" key="4">
    <citation type="submission" date="2017-10" db="EMBL/GenBank/DDBJ databases">
        <title>Genome analyses suggest a sexual origin of heterokaryosis in a supposedly ancient asexual fungus.</title>
        <authorList>
            <person name="Corradi N."/>
            <person name="Sedzielewska K."/>
            <person name="Noel J."/>
            <person name="Charron P."/>
            <person name="Farinelli L."/>
            <person name="Marton T."/>
            <person name="Kruger M."/>
            <person name="Pelin A."/>
            <person name="Brachmann A."/>
            <person name="Corradi N."/>
        </authorList>
    </citation>
    <scope>NUCLEOTIDE SEQUENCE [LARGE SCALE GENOMIC DNA]</scope>
    <source>
        <strain evidence="2 3">A1</strain>
    </source>
</reference>
<dbReference type="EMBL" id="LLXJ01002107">
    <property type="protein sequence ID" value="PKB99688.1"/>
    <property type="molecule type" value="Genomic_DNA"/>
</dbReference>
<reference evidence="1 4" key="1">
    <citation type="submission" date="2016-04" db="EMBL/GenBank/DDBJ databases">
        <title>Genome analyses suggest a sexual origin of heterokaryosis in a supposedly ancient asexual fungus.</title>
        <authorList>
            <person name="Ropars J."/>
            <person name="Sedzielewska K."/>
            <person name="Noel J."/>
            <person name="Charron P."/>
            <person name="Farinelli L."/>
            <person name="Marton T."/>
            <person name="Kruger M."/>
            <person name="Pelin A."/>
            <person name="Brachmann A."/>
            <person name="Corradi N."/>
        </authorList>
    </citation>
    <scope>NUCLEOTIDE SEQUENCE [LARGE SCALE GENOMIC DNA]</scope>
    <source>
        <strain evidence="1 4">A5</strain>
    </source>
</reference>
<accession>A0A2N0NYQ1</accession>
<dbReference type="Proteomes" id="UP000232722">
    <property type="component" value="Unassembled WGS sequence"/>
</dbReference>
<protein>
    <submittedName>
        <fullName evidence="1">Uncharacterized protein</fullName>
    </submittedName>
</protein>
<organism evidence="1 4">
    <name type="scientific">Rhizophagus irregularis</name>
    <dbReference type="NCBI Taxonomy" id="588596"/>
    <lineage>
        <taxon>Eukaryota</taxon>
        <taxon>Fungi</taxon>
        <taxon>Fungi incertae sedis</taxon>
        <taxon>Mucoromycota</taxon>
        <taxon>Glomeromycotina</taxon>
        <taxon>Glomeromycetes</taxon>
        <taxon>Glomerales</taxon>
        <taxon>Glomeraceae</taxon>
        <taxon>Rhizophagus</taxon>
    </lineage>
</organism>
<evidence type="ECO:0000313" key="2">
    <source>
        <dbReference type="EMBL" id="PKC69515.1"/>
    </source>
</evidence>
<dbReference type="EMBL" id="LLXH01000274">
    <property type="protein sequence ID" value="PKC69515.1"/>
    <property type="molecule type" value="Genomic_DNA"/>
</dbReference>
<dbReference type="Proteomes" id="UP000232688">
    <property type="component" value="Unassembled WGS sequence"/>
</dbReference>
<reference evidence="1 4" key="2">
    <citation type="submission" date="2017-09" db="EMBL/GenBank/DDBJ databases">
        <title>Extensive intraspecific genome diversity in a model arbuscular mycorrhizal fungus.</title>
        <authorList>
            <person name="Chen E.C."/>
            <person name="Morin E."/>
            <person name="Beaudet D."/>
            <person name="Noel J."/>
            <person name="Ndikumana S."/>
            <person name="Charron P."/>
            <person name="St-Onge C."/>
            <person name="Giorgi J."/>
            <person name="Grigoriev I.V."/>
            <person name="Roux C."/>
            <person name="Martin F.M."/>
            <person name="Corradi N."/>
        </authorList>
    </citation>
    <scope>NUCLEOTIDE SEQUENCE [LARGE SCALE GENOMIC DNA]</scope>
    <source>
        <strain evidence="1 4">A5</strain>
    </source>
</reference>
<proteinExistence type="predicted"/>